<comment type="caution">
    <text evidence="2">The sequence shown here is derived from an EMBL/GenBank/DDBJ whole genome shotgun (WGS) entry which is preliminary data.</text>
</comment>
<proteinExistence type="predicted"/>
<evidence type="ECO:0000313" key="2">
    <source>
        <dbReference type="EMBL" id="GHO92535.1"/>
    </source>
</evidence>
<dbReference type="AlphaFoldDB" id="A0A8J3IKP6"/>
<feature type="signal peptide" evidence="1">
    <location>
        <begin position="1"/>
        <end position="25"/>
    </location>
</feature>
<keyword evidence="3" id="KW-1185">Reference proteome</keyword>
<feature type="chain" id="PRO_5035211698" evidence="1">
    <location>
        <begin position="26"/>
        <end position="256"/>
    </location>
</feature>
<protein>
    <submittedName>
        <fullName evidence="2">Uncharacterized protein</fullName>
    </submittedName>
</protein>
<evidence type="ECO:0000256" key="1">
    <source>
        <dbReference type="SAM" id="SignalP"/>
    </source>
</evidence>
<name>A0A8J3IKP6_9CHLR</name>
<dbReference type="Proteomes" id="UP000597444">
    <property type="component" value="Unassembled WGS sequence"/>
</dbReference>
<accession>A0A8J3IKP6</accession>
<reference evidence="2" key="1">
    <citation type="submission" date="2020-10" db="EMBL/GenBank/DDBJ databases">
        <title>Taxonomic study of unclassified bacteria belonging to the class Ktedonobacteria.</title>
        <authorList>
            <person name="Yabe S."/>
            <person name="Wang C.M."/>
            <person name="Zheng Y."/>
            <person name="Sakai Y."/>
            <person name="Cavaletti L."/>
            <person name="Monciardini P."/>
            <person name="Donadio S."/>
        </authorList>
    </citation>
    <scope>NUCLEOTIDE SEQUENCE</scope>
    <source>
        <strain evidence="2">ID150040</strain>
    </source>
</reference>
<keyword evidence="1" id="KW-0732">Signal</keyword>
<gene>
    <name evidence="2" type="ORF">KSF_025830</name>
</gene>
<organism evidence="2 3">
    <name type="scientific">Reticulibacter mediterranei</name>
    <dbReference type="NCBI Taxonomy" id="2778369"/>
    <lineage>
        <taxon>Bacteria</taxon>
        <taxon>Bacillati</taxon>
        <taxon>Chloroflexota</taxon>
        <taxon>Ktedonobacteria</taxon>
        <taxon>Ktedonobacterales</taxon>
        <taxon>Reticulibacteraceae</taxon>
        <taxon>Reticulibacter</taxon>
    </lineage>
</organism>
<evidence type="ECO:0000313" key="3">
    <source>
        <dbReference type="Proteomes" id="UP000597444"/>
    </source>
</evidence>
<sequence>MLLSGILSLIAVCSPAFFVVSNAQAQTHAAQTVWRQSWVEFRNMVNTPAFTISTTGRKDFIVQKATGPAGWQAQLFQVGGGLINVDLDGNNGTDTNPGWIVATPGRYYLKFTATQPGGDYIHIDYSLQDAGQTSAPPPAGPKVWKQSWVEFKNFVVVKPFNIDTAGPKQVTFDETSGQWTLEMIDDIAATVAVYTPTGCLYDANIAYPAPSTVPVVQTGTTLPFTASKPGNYALVFHAVQEGVAIHHVNYSVTDAP</sequence>
<dbReference type="EMBL" id="BNJK01000001">
    <property type="protein sequence ID" value="GHO92535.1"/>
    <property type="molecule type" value="Genomic_DNA"/>
</dbReference>